<evidence type="ECO:0000313" key="1">
    <source>
        <dbReference type="EnsemblMetazoa" id="AMEM003453-PA"/>
    </source>
</evidence>
<dbReference type="Proteomes" id="UP000075903">
    <property type="component" value="Unassembled WGS sequence"/>
</dbReference>
<sequence>MNEPLLMAASANQLAANLHRSCSTRKSFASQAWAPSLNMKMARLSSIRLVCHSLVMSSVSSRVGLPLTDTNDIRVRPFFDSLRMFSGLDASTLPISIEGGGRKCSGSSSGSSGSSSS</sequence>
<accession>A0A182UTN9</accession>
<proteinExistence type="predicted"/>
<dbReference type="VEuPathDB" id="VectorBase:AMEM003453"/>
<evidence type="ECO:0000313" key="2">
    <source>
        <dbReference type="Proteomes" id="UP000075903"/>
    </source>
</evidence>
<organism evidence="1 2">
    <name type="scientific">Anopheles merus</name>
    <name type="common">Mosquito</name>
    <dbReference type="NCBI Taxonomy" id="30066"/>
    <lineage>
        <taxon>Eukaryota</taxon>
        <taxon>Metazoa</taxon>
        <taxon>Ecdysozoa</taxon>
        <taxon>Arthropoda</taxon>
        <taxon>Hexapoda</taxon>
        <taxon>Insecta</taxon>
        <taxon>Pterygota</taxon>
        <taxon>Neoptera</taxon>
        <taxon>Endopterygota</taxon>
        <taxon>Diptera</taxon>
        <taxon>Nematocera</taxon>
        <taxon>Culicoidea</taxon>
        <taxon>Culicidae</taxon>
        <taxon>Anophelinae</taxon>
        <taxon>Anopheles</taxon>
    </lineage>
</organism>
<protein>
    <submittedName>
        <fullName evidence="1">Uncharacterized protein</fullName>
    </submittedName>
</protein>
<dbReference type="AlphaFoldDB" id="A0A182UTN9"/>
<reference evidence="1" key="1">
    <citation type="submission" date="2020-05" db="UniProtKB">
        <authorList>
            <consortium name="EnsemblMetazoa"/>
        </authorList>
    </citation>
    <scope>IDENTIFICATION</scope>
    <source>
        <strain evidence="1">MAF</strain>
    </source>
</reference>
<name>A0A182UTN9_ANOME</name>
<dbReference type="EnsemblMetazoa" id="AMEM003453-RA">
    <property type="protein sequence ID" value="AMEM003453-PA"/>
    <property type="gene ID" value="AMEM003453"/>
</dbReference>
<keyword evidence="2" id="KW-1185">Reference proteome</keyword>